<comment type="caution">
    <text evidence="6">The sequence shown here is derived from an EMBL/GenBank/DDBJ whole genome shotgun (WGS) entry which is preliminary data.</text>
</comment>
<dbReference type="Pfam" id="PF22022">
    <property type="entry name" value="Phage_int_M"/>
    <property type="match status" value="1"/>
</dbReference>
<keyword evidence="2" id="KW-0229">DNA integration</keyword>
<dbReference type="EMBL" id="JAAGWE010000048">
    <property type="protein sequence ID" value="NEM08888.1"/>
    <property type="molecule type" value="Genomic_DNA"/>
</dbReference>
<dbReference type="InterPro" id="IPR053876">
    <property type="entry name" value="Phage_int_M"/>
</dbReference>
<evidence type="ECO:0000256" key="2">
    <source>
        <dbReference type="ARBA" id="ARBA00022908"/>
    </source>
</evidence>
<feature type="domain" description="Tyr recombinase" evidence="5">
    <location>
        <begin position="179"/>
        <end position="378"/>
    </location>
</feature>
<gene>
    <name evidence="6" type="ORF">GCU54_23300</name>
</gene>
<dbReference type="PANTHER" id="PTHR30629">
    <property type="entry name" value="PROPHAGE INTEGRASE"/>
    <property type="match status" value="1"/>
</dbReference>
<evidence type="ECO:0000256" key="3">
    <source>
        <dbReference type="ARBA" id="ARBA00023125"/>
    </source>
</evidence>
<accession>A0A6P0GND3</accession>
<dbReference type="GO" id="GO:0015074">
    <property type="term" value="P:DNA integration"/>
    <property type="evidence" value="ECO:0007669"/>
    <property type="project" value="UniProtKB-KW"/>
</dbReference>
<dbReference type="Gene3D" id="1.10.150.130">
    <property type="match status" value="1"/>
</dbReference>
<evidence type="ECO:0000256" key="1">
    <source>
        <dbReference type="ARBA" id="ARBA00008857"/>
    </source>
</evidence>
<evidence type="ECO:0000313" key="6">
    <source>
        <dbReference type="EMBL" id="NEM08888.1"/>
    </source>
</evidence>
<dbReference type="AlphaFoldDB" id="A0A6P0GND3"/>
<comment type="similarity">
    <text evidence="1">Belongs to the 'phage' integrase family.</text>
</comment>
<dbReference type="Pfam" id="PF00589">
    <property type="entry name" value="Phage_integrase"/>
    <property type="match status" value="1"/>
</dbReference>
<keyword evidence="4" id="KW-0233">DNA recombination</keyword>
<evidence type="ECO:0000256" key="4">
    <source>
        <dbReference type="ARBA" id="ARBA00023172"/>
    </source>
</evidence>
<dbReference type="InterPro" id="IPR050808">
    <property type="entry name" value="Phage_Integrase"/>
</dbReference>
<dbReference type="RefSeq" id="WP_163479176.1">
    <property type="nucleotide sequence ID" value="NZ_JAAGWE010000048.1"/>
</dbReference>
<reference evidence="6 7" key="1">
    <citation type="submission" date="2019-12" db="EMBL/GenBank/DDBJ databases">
        <title>WGS of CPCC 203550 I12A-02606.</title>
        <authorList>
            <person name="Jiang Z."/>
        </authorList>
    </citation>
    <scope>NUCLEOTIDE SEQUENCE [LARGE SCALE GENOMIC DNA]</scope>
    <source>
        <strain evidence="6 7">I12A-02606</strain>
    </source>
</reference>
<keyword evidence="3" id="KW-0238">DNA-binding</keyword>
<dbReference type="Gene3D" id="1.10.443.10">
    <property type="entry name" value="Intergrase catalytic core"/>
    <property type="match status" value="1"/>
</dbReference>
<organism evidence="6 7">
    <name type="scientific">Geodermatophilus normandii</name>
    <dbReference type="NCBI Taxonomy" id="1137989"/>
    <lineage>
        <taxon>Bacteria</taxon>
        <taxon>Bacillati</taxon>
        <taxon>Actinomycetota</taxon>
        <taxon>Actinomycetes</taxon>
        <taxon>Geodermatophilales</taxon>
        <taxon>Geodermatophilaceae</taxon>
        <taxon>Geodermatophilus</taxon>
    </lineage>
</organism>
<evidence type="ECO:0000259" key="5">
    <source>
        <dbReference type="PROSITE" id="PS51898"/>
    </source>
</evidence>
<dbReference type="InterPro" id="IPR011010">
    <property type="entry name" value="DNA_brk_join_enz"/>
</dbReference>
<dbReference type="PROSITE" id="PS51898">
    <property type="entry name" value="TYR_RECOMBINASE"/>
    <property type="match status" value="1"/>
</dbReference>
<dbReference type="InterPro" id="IPR013762">
    <property type="entry name" value="Integrase-like_cat_sf"/>
</dbReference>
<dbReference type="SUPFAM" id="SSF56349">
    <property type="entry name" value="DNA breaking-rejoining enzymes"/>
    <property type="match status" value="1"/>
</dbReference>
<dbReference type="InterPro" id="IPR002104">
    <property type="entry name" value="Integrase_catalytic"/>
</dbReference>
<evidence type="ECO:0000313" key="7">
    <source>
        <dbReference type="Proteomes" id="UP000471126"/>
    </source>
</evidence>
<dbReference type="InterPro" id="IPR010998">
    <property type="entry name" value="Integrase_recombinase_N"/>
</dbReference>
<dbReference type="CDD" id="cd01189">
    <property type="entry name" value="INT_ICEBs1_C_like"/>
    <property type="match status" value="1"/>
</dbReference>
<name>A0A6P0GND3_9ACTN</name>
<protein>
    <submittedName>
        <fullName evidence="6">Site-specific integrase</fullName>
    </submittedName>
</protein>
<dbReference type="GO" id="GO:0003677">
    <property type="term" value="F:DNA binding"/>
    <property type="evidence" value="ECO:0007669"/>
    <property type="project" value="UniProtKB-KW"/>
</dbReference>
<dbReference type="PANTHER" id="PTHR30629:SF6">
    <property type="entry name" value="PROPHAGE INTEGRASE INTA-RELATED"/>
    <property type="match status" value="1"/>
</dbReference>
<dbReference type="Proteomes" id="UP000471126">
    <property type="component" value="Unassembled WGS sequence"/>
</dbReference>
<proteinExistence type="inferred from homology"/>
<dbReference type="GO" id="GO:0006310">
    <property type="term" value="P:DNA recombination"/>
    <property type="evidence" value="ECO:0007669"/>
    <property type="project" value="UniProtKB-KW"/>
</dbReference>
<sequence length="381" mass="41624">MPRPPLAVGTFGKVNFLALGKGRIRAQVSFRDFDGRRRSVTRFGRTKAEAERRLRAALRDRASAPDEGNSADSRLATVATAWLMEVDDSDLAAGTKRLYRFAVQNYVLPGIGQLRLREITVPAVDRLLTAVRTSHGAGAAKATRSVLSGILAEAVRRGALPTNPVREVASRRSHRRPAPGPRALTVDEVRQLRERLGADEEAARLDLPDLIEFMLGTGVRIGEACAVRWAAVDLDAATLRVEATLIRVPGRGLAIQQAPKTTAGRRTIALPTFIVDLLRHRQAWVPAADGSAVVFHSPTGRLRDPHNTSSNLRQALDRAGFDWVTSHVFRKTVATRLDEAGLSARQIADHLGHNRPSLTQDVYMGRGLAAPEAAEALERRR</sequence>